<comment type="caution">
    <text evidence="1">The sequence shown here is derived from an EMBL/GenBank/DDBJ whole genome shotgun (WGS) entry which is preliminary data.</text>
</comment>
<name>A0ACB8UJK7_9APHY</name>
<sequence length="458" mass="49330">MRLSRLGVPSFYPVASKHADLPDATSQLIQPTYTPQPSEALSLHYPHRRLPDPHSATPLAKMNYPTTGGQYQATGEYATSCDFLYPFVDMQYVAANAKQTWPLSYPDTTYTTVAPVEARRPSTGSSSMSTPQLTASSGREASCSPISTYDETPSPRVDSIDYATVADGMQVYTAPAGTFGYEYADAYGILYADPALNGAAPIEYPTNTEYIPEYCSFQGAALQGCSLDLTGASAPTWPHELIGTEIQTCEQPLTEKELLSDWTVGQSHLYAQSLGQIAEPPSFASNVSTSQTLPAAATGELHHPRPQRGWLTSWQTAADFNAEEFLASLSRTTASQTTPCDTSALEDCNVMDQGDEDQFFNLDFGISDEMEGDWQIEGNASPGSIEEADPEFDSSSWTSAATAGVDIGQGIGLGFCNKMLSSDSILYQPVQFVNGSDTSWNSDSAGQYQLTALSPSFT</sequence>
<keyword evidence="2" id="KW-1185">Reference proteome</keyword>
<accession>A0ACB8UJK7</accession>
<evidence type="ECO:0000313" key="1">
    <source>
        <dbReference type="EMBL" id="KAI0094490.1"/>
    </source>
</evidence>
<proteinExistence type="predicted"/>
<gene>
    <name evidence="1" type="ORF">BDY19DRAFT_22902</name>
</gene>
<dbReference type="EMBL" id="MU274900">
    <property type="protein sequence ID" value="KAI0094490.1"/>
    <property type="molecule type" value="Genomic_DNA"/>
</dbReference>
<evidence type="ECO:0000313" key="2">
    <source>
        <dbReference type="Proteomes" id="UP001055072"/>
    </source>
</evidence>
<dbReference type="Proteomes" id="UP001055072">
    <property type="component" value="Unassembled WGS sequence"/>
</dbReference>
<protein>
    <submittedName>
        <fullName evidence="1">Uncharacterized protein</fullName>
    </submittedName>
</protein>
<reference evidence="1" key="1">
    <citation type="journal article" date="2021" name="Environ. Microbiol.">
        <title>Gene family expansions and transcriptome signatures uncover fungal adaptations to wood decay.</title>
        <authorList>
            <person name="Hage H."/>
            <person name="Miyauchi S."/>
            <person name="Viragh M."/>
            <person name="Drula E."/>
            <person name="Min B."/>
            <person name="Chaduli D."/>
            <person name="Navarro D."/>
            <person name="Favel A."/>
            <person name="Norest M."/>
            <person name="Lesage-Meessen L."/>
            <person name="Balint B."/>
            <person name="Merenyi Z."/>
            <person name="de Eugenio L."/>
            <person name="Morin E."/>
            <person name="Martinez A.T."/>
            <person name="Baldrian P."/>
            <person name="Stursova M."/>
            <person name="Martinez M.J."/>
            <person name="Novotny C."/>
            <person name="Magnuson J.K."/>
            <person name="Spatafora J.W."/>
            <person name="Maurice S."/>
            <person name="Pangilinan J."/>
            <person name="Andreopoulos W."/>
            <person name="LaButti K."/>
            <person name="Hundley H."/>
            <person name="Na H."/>
            <person name="Kuo A."/>
            <person name="Barry K."/>
            <person name="Lipzen A."/>
            <person name="Henrissat B."/>
            <person name="Riley R."/>
            <person name="Ahrendt S."/>
            <person name="Nagy L.G."/>
            <person name="Grigoriev I.V."/>
            <person name="Martin F."/>
            <person name="Rosso M.N."/>
        </authorList>
    </citation>
    <scope>NUCLEOTIDE SEQUENCE</scope>
    <source>
        <strain evidence="1">CBS 384.51</strain>
    </source>
</reference>
<organism evidence="1 2">
    <name type="scientific">Irpex rosettiformis</name>
    <dbReference type="NCBI Taxonomy" id="378272"/>
    <lineage>
        <taxon>Eukaryota</taxon>
        <taxon>Fungi</taxon>
        <taxon>Dikarya</taxon>
        <taxon>Basidiomycota</taxon>
        <taxon>Agaricomycotina</taxon>
        <taxon>Agaricomycetes</taxon>
        <taxon>Polyporales</taxon>
        <taxon>Irpicaceae</taxon>
        <taxon>Irpex</taxon>
    </lineage>
</organism>